<sequence>MPNINNNASDLDIIEQIVRGNINAFEIILKKYETHVLNILKKHLPYEQVEETAQEVFIRVYNSLPGFKQKSTFKHWISSIAVKTCYDFWRKQYKTKEVAVASLSEKQQNRMEMILSDQAGQYFKEEELKNETRELLDLALSKLSPENRMVIELTYLEGLSIKQTASLLGWSSANVKIRCFRSRKELNKIMKQLSPSACL</sequence>
<dbReference type="NCBIfam" id="TIGR02937">
    <property type="entry name" value="sigma70-ECF"/>
    <property type="match status" value="1"/>
</dbReference>
<dbReference type="AlphaFoldDB" id="A0A975BC73"/>
<dbReference type="SUPFAM" id="SSF88946">
    <property type="entry name" value="Sigma2 domain of RNA polymerase sigma factors"/>
    <property type="match status" value="1"/>
</dbReference>
<dbReference type="InterPro" id="IPR039425">
    <property type="entry name" value="RNA_pol_sigma-70-like"/>
</dbReference>
<proteinExistence type="inferred from homology"/>
<feature type="domain" description="RNA polymerase sigma factor 70 region 4 type 2" evidence="7">
    <location>
        <begin position="134"/>
        <end position="186"/>
    </location>
</feature>
<evidence type="ECO:0000259" key="6">
    <source>
        <dbReference type="Pfam" id="PF04542"/>
    </source>
</evidence>
<dbReference type="PANTHER" id="PTHR43133:SF8">
    <property type="entry name" value="RNA POLYMERASE SIGMA FACTOR HI_1459-RELATED"/>
    <property type="match status" value="1"/>
</dbReference>
<evidence type="ECO:0000256" key="3">
    <source>
        <dbReference type="ARBA" id="ARBA00023082"/>
    </source>
</evidence>
<keyword evidence="4" id="KW-0238">DNA-binding</keyword>
<dbReference type="InterPro" id="IPR014284">
    <property type="entry name" value="RNA_pol_sigma-70_dom"/>
</dbReference>
<dbReference type="Gene3D" id="1.10.1740.10">
    <property type="match status" value="1"/>
</dbReference>
<dbReference type="InterPro" id="IPR036388">
    <property type="entry name" value="WH-like_DNA-bd_sf"/>
</dbReference>
<dbReference type="CDD" id="cd06171">
    <property type="entry name" value="Sigma70_r4"/>
    <property type="match status" value="1"/>
</dbReference>
<evidence type="ECO:0000313" key="8">
    <source>
        <dbReference type="EMBL" id="QTA82924.1"/>
    </source>
</evidence>
<reference evidence="8" key="1">
    <citation type="journal article" date="2021" name="Microb. Physiol.">
        <title>Proteogenomic Insights into the Physiology of Marine, Sulfate-Reducing, Filamentous Desulfonema limicola and Desulfonema magnum.</title>
        <authorList>
            <person name="Schnaars V."/>
            <person name="Wohlbrand L."/>
            <person name="Scheve S."/>
            <person name="Hinrichs C."/>
            <person name="Reinhardt R."/>
            <person name="Rabus R."/>
        </authorList>
    </citation>
    <scope>NUCLEOTIDE SEQUENCE</scope>
    <source>
        <strain evidence="8">5ac10</strain>
    </source>
</reference>
<evidence type="ECO:0000259" key="7">
    <source>
        <dbReference type="Pfam" id="PF08281"/>
    </source>
</evidence>
<feature type="domain" description="RNA polymerase sigma-70 region 2" evidence="6">
    <location>
        <begin position="30"/>
        <end position="93"/>
    </location>
</feature>
<dbReference type="KEGG" id="dli:dnl_53100"/>
<keyword evidence="5" id="KW-0804">Transcription</keyword>
<evidence type="ECO:0000256" key="2">
    <source>
        <dbReference type="ARBA" id="ARBA00023015"/>
    </source>
</evidence>
<dbReference type="GO" id="GO:0006352">
    <property type="term" value="P:DNA-templated transcription initiation"/>
    <property type="evidence" value="ECO:0007669"/>
    <property type="project" value="InterPro"/>
</dbReference>
<organism evidence="8 9">
    <name type="scientific">Desulfonema limicola</name>
    <dbReference type="NCBI Taxonomy" id="45656"/>
    <lineage>
        <taxon>Bacteria</taxon>
        <taxon>Pseudomonadati</taxon>
        <taxon>Thermodesulfobacteriota</taxon>
        <taxon>Desulfobacteria</taxon>
        <taxon>Desulfobacterales</taxon>
        <taxon>Desulfococcaceae</taxon>
        <taxon>Desulfonema</taxon>
    </lineage>
</organism>
<keyword evidence="9" id="KW-1185">Reference proteome</keyword>
<dbReference type="GO" id="GO:0016987">
    <property type="term" value="F:sigma factor activity"/>
    <property type="evidence" value="ECO:0007669"/>
    <property type="project" value="UniProtKB-KW"/>
</dbReference>
<comment type="similarity">
    <text evidence="1">Belongs to the sigma-70 factor family. ECF subfamily.</text>
</comment>
<dbReference type="InterPro" id="IPR013249">
    <property type="entry name" value="RNA_pol_sigma70_r4_t2"/>
</dbReference>
<dbReference type="Gene3D" id="1.10.10.10">
    <property type="entry name" value="Winged helix-like DNA-binding domain superfamily/Winged helix DNA-binding domain"/>
    <property type="match status" value="1"/>
</dbReference>
<evidence type="ECO:0000313" key="9">
    <source>
        <dbReference type="Proteomes" id="UP000663720"/>
    </source>
</evidence>
<dbReference type="RefSeq" id="WP_207688794.1">
    <property type="nucleotide sequence ID" value="NZ_CP061799.1"/>
</dbReference>
<evidence type="ECO:0000256" key="4">
    <source>
        <dbReference type="ARBA" id="ARBA00023125"/>
    </source>
</evidence>
<protein>
    <submittedName>
        <fullName evidence="8">RNA polymerase sigma factor, sigma-24 family</fullName>
    </submittedName>
</protein>
<accession>A0A975BC73</accession>
<dbReference type="InterPro" id="IPR013325">
    <property type="entry name" value="RNA_pol_sigma_r2"/>
</dbReference>
<gene>
    <name evidence="8" type="ORF">dnl_53100</name>
</gene>
<dbReference type="EMBL" id="CP061799">
    <property type="protein sequence ID" value="QTA82924.1"/>
    <property type="molecule type" value="Genomic_DNA"/>
</dbReference>
<dbReference type="Proteomes" id="UP000663720">
    <property type="component" value="Chromosome"/>
</dbReference>
<keyword evidence="2" id="KW-0805">Transcription regulation</keyword>
<dbReference type="Pfam" id="PF08281">
    <property type="entry name" value="Sigma70_r4_2"/>
    <property type="match status" value="1"/>
</dbReference>
<dbReference type="Pfam" id="PF04542">
    <property type="entry name" value="Sigma70_r2"/>
    <property type="match status" value="1"/>
</dbReference>
<keyword evidence="3" id="KW-0731">Sigma factor</keyword>
<dbReference type="InterPro" id="IPR013324">
    <property type="entry name" value="RNA_pol_sigma_r3/r4-like"/>
</dbReference>
<name>A0A975BC73_9BACT</name>
<dbReference type="PANTHER" id="PTHR43133">
    <property type="entry name" value="RNA POLYMERASE ECF-TYPE SIGMA FACTO"/>
    <property type="match status" value="1"/>
</dbReference>
<dbReference type="GO" id="GO:0003677">
    <property type="term" value="F:DNA binding"/>
    <property type="evidence" value="ECO:0007669"/>
    <property type="project" value="UniProtKB-KW"/>
</dbReference>
<evidence type="ECO:0000256" key="1">
    <source>
        <dbReference type="ARBA" id="ARBA00010641"/>
    </source>
</evidence>
<evidence type="ECO:0000256" key="5">
    <source>
        <dbReference type="ARBA" id="ARBA00023163"/>
    </source>
</evidence>
<dbReference type="InterPro" id="IPR007627">
    <property type="entry name" value="RNA_pol_sigma70_r2"/>
</dbReference>
<dbReference type="SUPFAM" id="SSF88659">
    <property type="entry name" value="Sigma3 and sigma4 domains of RNA polymerase sigma factors"/>
    <property type="match status" value="1"/>
</dbReference>